<organism evidence="2 3">
    <name type="scientific">Westerdykella ornata</name>
    <dbReference type="NCBI Taxonomy" id="318751"/>
    <lineage>
        <taxon>Eukaryota</taxon>
        <taxon>Fungi</taxon>
        <taxon>Dikarya</taxon>
        <taxon>Ascomycota</taxon>
        <taxon>Pezizomycotina</taxon>
        <taxon>Dothideomycetes</taxon>
        <taxon>Pleosporomycetidae</taxon>
        <taxon>Pleosporales</taxon>
        <taxon>Sporormiaceae</taxon>
        <taxon>Westerdykella</taxon>
    </lineage>
</organism>
<evidence type="ECO:0000256" key="1">
    <source>
        <dbReference type="SAM" id="MobiDB-lite"/>
    </source>
</evidence>
<protein>
    <submittedName>
        <fullName evidence="2">Uncharacterized protein</fullName>
    </submittedName>
</protein>
<keyword evidence="3" id="KW-1185">Reference proteome</keyword>
<dbReference type="GeneID" id="54551793"/>
<accession>A0A6A6JG00</accession>
<dbReference type="EMBL" id="ML986498">
    <property type="protein sequence ID" value="KAF2275144.1"/>
    <property type="molecule type" value="Genomic_DNA"/>
</dbReference>
<dbReference type="Proteomes" id="UP000800097">
    <property type="component" value="Unassembled WGS sequence"/>
</dbReference>
<evidence type="ECO:0000313" key="2">
    <source>
        <dbReference type="EMBL" id="KAF2275144.1"/>
    </source>
</evidence>
<sequence>MSKVVECLSLVYGVSCWYLVWPVWGSWACCGARDGGGDKPPPAYDFGEDCEARMEKEKMEPKEEKEENEEEGCIHTQS</sequence>
<name>A0A6A6JG00_WESOR</name>
<evidence type="ECO:0000313" key="3">
    <source>
        <dbReference type="Proteomes" id="UP000800097"/>
    </source>
</evidence>
<reference evidence="2" key="1">
    <citation type="journal article" date="2020" name="Stud. Mycol.">
        <title>101 Dothideomycetes genomes: a test case for predicting lifestyles and emergence of pathogens.</title>
        <authorList>
            <person name="Haridas S."/>
            <person name="Albert R."/>
            <person name="Binder M."/>
            <person name="Bloem J."/>
            <person name="Labutti K."/>
            <person name="Salamov A."/>
            <person name="Andreopoulos B."/>
            <person name="Baker S."/>
            <person name="Barry K."/>
            <person name="Bills G."/>
            <person name="Bluhm B."/>
            <person name="Cannon C."/>
            <person name="Castanera R."/>
            <person name="Culley D."/>
            <person name="Daum C."/>
            <person name="Ezra D."/>
            <person name="Gonzalez J."/>
            <person name="Henrissat B."/>
            <person name="Kuo A."/>
            <person name="Liang C."/>
            <person name="Lipzen A."/>
            <person name="Lutzoni F."/>
            <person name="Magnuson J."/>
            <person name="Mondo S."/>
            <person name="Nolan M."/>
            <person name="Ohm R."/>
            <person name="Pangilinan J."/>
            <person name="Park H.-J."/>
            <person name="Ramirez L."/>
            <person name="Alfaro M."/>
            <person name="Sun H."/>
            <person name="Tritt A."/>
            <person name="Yoshinaga Y."/>
            <person name="Zwiers L.-H."/>
            <person name="Turgeon B."/>
            <person name="Goodwin S."/>
            <person name="Spatafora J."/>
            <person name="Crous P."/>
            <person name="Grigoriev I."/>
        </authorList>
    </citation>
    <scope>NUCLEOTIDE SEQUENCE</scope>
    <source>
        <strain evidence="2">CBS 379.55</strain>
    </source>
</reference>
<gene>
    <name evidence="2" type="ORF">EI97DRAFT_434382</name>
</gene>
<feature type="region of interest" description="Disordered" evidence="1">
    <location>
        <begin position="56"/>
        <end position="78"/>
    </location>
</feature>
<dbReference type="AlphaFoldDB" id="A0A6A6JG00"/>
<feature type="compositionally biased region" description="Basic and acidic residues" evidence="1">
    <location>
        <begin position="56"/>
        <end position="65"/>
    </location>
</feature>
<proteinExistence type="predicted"/>
<dbReference type="RefSeq" id="XP_033652683.1">
    <property type="nucleotide sequence ID" value="XM_033798618.1"/>
</dbReference>